<evidence type="ECO:0000256" key="7">
    <source>
        <dbReference type="ARBA" id="ARBA00022553"/>
    </source>
</evidence>
<evidence type="ECO:0000256" key="1">
    <source>
        <dbReference type="ARBA" id="ARBA00004123"/>
    </source>
</evidence>
<feature type="compositionally biased region" description="Basic and acidic residues" evidence="16">
    <location>
        <begin position="7"/>
        <end position="22"/>
    </location>
</feature>
<dbReference type="GO" id="GO:0032954">
    <property type="term" value="P:regulation of cytokinetic process"/>
    <property type="evidence" value="ECO:0007669"/>
    <property type="project" value="UniProtKB-ARBA"/>
</dbReference>
<dbReference type="PROSITE" id="PS50056">
    <property type="entry name" value="TYR_PHOSPHATASE_2"/>
    <property type="match status" value="1"/>
</dbReference>
<dbReference type="InterPro" id="IPR001509">
    <property type="entry name" value="Epimerase_deHydtase"/>
</dbReference>
<dbReference type="GO" id="GO:0033554">
    <property type="term" value="P:cellular response to stress"/>
    <property type="evidence" value="ECO:0007669"/>
    <property type="project" value="UniProtKB-ARBA"/>
</dbReference>
<evidence type="ECO:0000256" key="15">
    <source>
        <dbReference type="ARBA" id="ARBA00023306"/>
    </source>
</evidence>
<comment type="similarity">
    <text evidence="4">Belongs to the protein-tyrosine phosphatase family. Non-receptor class CDC14 subfamily.</text>
</comment>
<feature type="compositionally biased region" description="Polar residues" evidence="16">
    <location>
        <begin position="747"/>
        <end position="756"/>
    </location>
</feature>
<dbReference type="InterPro" id="IPR007461">
    <property type="entry name" value="Ysc84_actin-binding"/>
</dbReference>
<feature type="compositionally biased region" description="Basic and acidic residues" evidence="16">
    <location>
        <begin position="1022"/>
        <end position="1034"/>
    </location>
</feature>
<evidence type="ECO:0000256" key="16">
    <source>
        <dbReference type="SAM" id="MobiDB-lite"/>
    </source>
</evidence>
<dbReference type="InterPro" id="IPR038765">
    <property type="entry name" value="Papain-like_cys_pep_sf"/>
</dbReference>
<feature type="domain" description="Tyrosine specific protein phosphatases" evidence="18">
    <location>
        <begin position="2643"/>
        <end position="2708"/>
    </location>
</feature>
<feature type="compositionally biased region" description="Polar residues" evidence="16">
    <location>
        <begin position="2319"/>
        <end position="2329"/>
    </location>
</feature>
<feature type="compositionally biased region" description="Basic and acidic residues" evidence="16">
    <location>
        <begin position="2844"/>
        <end position="2856"/>
    </location>
</feature>
<dbReference type="GO" id="GO:0005739">
    <property type="term" value="C:mitochondrion"/>
    <property type="evidence" value="ECO:0007669"/>
    <property type="project" value="TreeGrafter"/>
</dbReference>
<dbReference type="GO" id="GO:0051301">
    <property type="term" value="P:cell division"/>
    <property type="evidence" value="ECO:0007669"/>
    <property type="project" value="UniProtKB-KW"/>
</dbReference>
<dbReference type="Gene3D" id="3.40.50.720">
    <property type="entry name" value="NAD(P)-binding Rossmann-like Domain"/>
    <property type="match status" value="1"/>
</dbReference>
<feature type="compositionally biased region" description="Polar residues" evidence="16">
    <location>
        <begin position="2748"/>
        <end position="2769"/>
    </location>
</feature>
<evidence type="ECO:0000256" key="14">
    <source>
        <dbReference type="ARBA" id="ARBA00023254"/>
    </source>
</evidence>
<dbReference type="InterPro" id="IPR051207">
    <property type="entry name" value="ComplexI_NDUFA9_subunit"/>
</dbReference>
<evidence type="ECO:0000256" key="12">
    <source>
        <dbReference type="ARBA" id="ARBA00022912"/>
    </source>
</evidence>
<dbReference type="PROSITE" id="PS50054">
    <property type="entry name" value="TYR_PHOSPHATASE_DUAL"/>
    <property type="match status" value="1"/>
</dbReference>
<feature type="region of interest" description="Disordered" evidence="16">
    <location>
        <begin position="776"/>
        <end position="806"/>
    </location>
</feature>
<dbReference type="GO" id="GO:0044877">
    <property type="term" value="F:protein-containing complex binding"/>
    <property type="evidence" value="ECO:0007669"/>
    <property type="project" value="TreeGrafter"/>
</dbReference>
<dbReference type="CDD" id="cd11524">
    <property type="entry name" value="SYLF"/>
    <property type="match status" value="1"/>
</dbReference>
<feature type="region of interest" description="Disordered" evidence="16">
    <location>
        <begin position="1223"/>
        <end position="1247"/>
    </location>
</feature>
<organism evidence="20 21">
    <name type="scientific">Wallemia ichthyophaga</name>
    <dbReference type="NCBI Taxonomy" id="245174"/>
    <lineage>
        <taxon>Eukaryota</taxon>
        <taxon>Fungi</taxon>
        <taxon>Dikarya</taxon>
        <taxon>Basidiomycota</taxon>
        <taxon>Wallemiomycotina</taxon>
        <taxon>Wallemiomycetes</taxon>
        <taxon>Wallemiales</taxon>
        <taxon>Wallemiaceae</taxon>
        <taxon>Wallemia</taxon>
    </lineage>
</organism>
<dbReference type="SMART" id="SM00404">
    <property type="entry name" value="PTPc_motif"/>
    <property type="match status" value="1"/>
</dbReference>
<keyword evidence="9" id="KW-0645">Protease</keyword>
<name>A0A4T0I4G7_WALIC</name>
<dbReference type="InterPro" id="IPR029021">
    <property type="entry name" value="Prot-tyrosine_phosphatase-like"/>
</dbReference>
<feature type="compositionally biased region" description="Basic and acidic residues" evidence="16">
    <location>
        <begin position="731"/>
        <end position="746"/>
    </location>
</feature>
<dbReference type="PANTHER" id="PTHR12126:SF11">
    <property type="entry name" value="NADH DEHYDROGENASE [UBIQUINONE] 1 ALPHA SUBCOMPLEX SUBUNIT 9, MITOCHONDRIAL"/>
    <property type="match status" value="1"/>
</dbReference>
<evidence type="ECO:0000256" key="2">
    <source>
        <dbReference type="ARBA" id="ARBA00004496"/>
    </source>
</evidence>
<dbReference type="GO" id="GO:0008234">
    <property type="term" value="F:cysteine-type peptidase activity"/>
    <property type="evidence" value="ECO:0007669"/>
    <property type="project" value="InterPro"/>
</dbReference>
<feature type="compositionally biased region" description="Basic residues" evidence="16">
    <location>
        <begin position="2814"/>
        <end position="2824"/>
    </location>
</feature>
<evidence type="ECO:0000313" key="20">
    <source>
        <dbReference type="EMBL" id="TIB11723.1"/>
    </source>
</evidence>
<feature type="compositionally biased region" description="Basic and acidic residues" evidence="16">
    <location>
        <begin position="2277"/>
        <end position="2291"/>
    </location>
</feature>
<dbReference type="EMBL" id="SPOF01000022">
    <property type="protein sequence ID" value="TIB11723.1"/>
    <property type="molecule type" value="Genomic_DNA"/>
</dbReference>
<dbReference type="Gene3D" id="3.90.190.10">
    <property type="entry name" value="Protein tyrosine phosphatase superfamily"/>
    <property type="match status" value="2"/>
</dbReference>
<feature type="region of interest" description="Disordered" evidence="16">
    <location>
        <begin position="1"/>
        <end position="120"/>
    </location>
</feature>
<dbReference type="GO" id="GO:0006508">
    <property type="term" value="P:proteolysis"/>
    <property type="evidence" value="ECO:0007669"/>
    <property type="project" value="UniProtKB-KW"/>
</dbReference>
<feature type="compositionally biased region" description="Low complexity" evidence="16">
    <location>
        <begin position="676"/>
        <end position="689"/>
    </location>
</feature>
<keyword evidence="11" id="KW-0378">Hydrolase</keyword>
<accession>A0A4T0I4G7</accession>
<dbReference type="SUPFAM" id="SSF51735">
    <property type="entry name" value="NAD(P)-binding Rossmann-fold domains"/>
    <property type="match status" value="1"/>
</dbReference>
<evidence type="ECO:0000259" key="19">
    <source>
        <dbReference type="PROSITE" id="PS50600"/>
    </source>
</evidence>
<reference evidence="20 21" key="1">
    <citation type="submission" date="2019-03" db="EMBL/GenBank/DDBJ databases">
        <title>Sequencing 23 genomes of Wallemia ichthyophaga.</title>
        <authorList>
            <person name="Gostincar C."/>
        </authorList>
    </citation>
    <scope>NUCLEOTIDE SEQUENCE [LARGE SCALE GENOMIC DNA]</scope>
    <source>
        <strain evidence="20 21">EXF-8621</strain>
    </source>
</reference>
<dbReference type="InterPro" id="IPR036291">
    <property type="entry name" value="NAD(P)-bd_dom_sf"/>
</dbReference>
<feature type="compositionally biased region" description="Basic and acidic residues" evidence="16">
    <location>
        <begin position="1387"/>
        <end position="1404"/>
    </location>
</feature>
<feature type="domain" description="Ubiquitin-like protease family profile" evidence="19">
    <location>
        <begin position="553"/>
        <end position="891"/>
    </location>
</feature>
<evidence type="ECO:0000256" key="13">
    <source>
        <dbReference type="ARBA" id="ARBA00023242"/>
    </source>
</evidence>
<dbReference type="InterPro" id="IPR044506">
    <property type="entry name" value="CDC14_C"/>
</dbReference>
<dbReference type="Gene3D" id="3.40.395.10">
    <property type="entry name" value="Adenoviral Proteinase, Chain A"/>
    <property type="match status" value="1"/>
</dbReference>
<feature type="compositionally biased region" description="Polar residues" evidence="16">
    <location>
        <begin position="2796"/>
        <end position="2812"/>
    </location>
</feature>
<gene>
    <name evidence="20" type="ORF">E3P90_02331</name>
</gene>
<keyword evidence="6" id="KW-0963">Cytoplasm</keyword>
<feature type="compositionally biased region" description="Polar residues" evidence="16">
    <location>
        <begin position="47"/>
        <end position="78"/>
    </location>
</feature>
<feature type="compositionally biased region" description="Basic and acidic residues" evidence="16">
    <location>
        <begin position="1042"/>
        <end position="1056"/>
    </location>
</feature>
<comment type="subcellular location">
    <subcellularLocation>
        <location evidence="2">Cytoplasm</location>
    </subcellularLocation>
    <subcellularLocation>
        <location evidence="1">Nucleus</location>
    </subcellularLocation>
</comment>
<dbReference type="Pfam" id="PF00782">
    <property type="entry name" value="DSPc"/>
    <property type="match status" value="1"/>
</dbReference>
<dbReference type="CDD" id="cd05271">
    <property type="entry name" value="NDUFA9_like_SDR_a"/>
    <property type="match status" value="1"/>
</dbReference>
<feature type="region of interest" description="Disordered" evidence="16">
    <location>
        <begin position="2266"/>
        <end position="2348"/>
    </location>
</feature>
<dbReference type="InterPro" id="IPR020422">
    <property type="entry name" value="TYR_PHOSPHATASE_DUAL_dom"/>
</dbReference>
<feature type="compositionally biased region" description="Acidic residues" evidence="16">
    <location>
        <begin position="437"/>
        <end position="447"/>
    </location>
</feature>
<sequence>MGSEDPASERGKPPIHKQREFKLGLGRDTLSIGSNNHNPNRRPVKSSPVQPAQTSAFYSSTPPAARQLQSDAAHSSKSGPIDIESDNGGLPTPSTSNRVKGKQRDHSYAQLSAQWSKPVQDAQIDLDSDDIPISKSATGVAANMAGKGTQKKPLISSRKSQSKPSQASRKEPLDVERGKHINHDNNNLYTTKKVSETLRHGYLHYINLKGSNSNNVLYLAQTKINGYNVEKSTHGLYALYFDDATLSLCRRVPSQKLIPWRVIDLQDLYSVQARSEDMCSVFFFVLKEDSPTIKSLKDPKSELALEHTVDDKELTLSNHLKSANNTITFVTDPNALINSKDKHRKLIGSIEKTMKEGIREMPTPQFQQFVKSINENGRASADTTKFPADTSKSRPRQSSANETITIDEEDKSNAKYDDGTPKATKQKRKSSAKGQNDEIELFSEDEREQVKKKPKPSAIPNMAKDKPPPKAIVPGQARAQSQSTPKTEETDEYTSRRSIKNIPIPRTNSTRKAKTDANKANNDAKTLACHKPQMDSAIANEIYLIKEFENGCLTIRRGDRASIDPSEFLNDCIVEYGIRSTLMRLRNRDPLLADQVHLFSSFFYSSLVNSYEGLGDPYKTMWRWTKGVDIFAKKFILVPICENLHWYLAIIYNPKGVLYGPPGDVKDKKKQPKPRSATGAAGAAVNSAAAKKKETQKRREAAKLDKKAEAAKQKKNYDIVELSSDSEEEPERQSQEKDLKDEKDGSKASSSATGNSPEVDKDEDVVMAEAPLFTQAEHTEASSQPDIPDSSAVEVVGSADGESSKVEGDVDVVHEMRSKNARCYIYTLDSLSGTHRVVIDNLSRYLQMEAQGRKELPEEEFSVPDGKTPKVPKQPNWCDCGVYVIHYIDVFFKDTTKYLNLLYNSHRIRREQTDPQWENKVATSARERLTKELDEEAAIFDAEEIRKGRRKPKPIEKNKEKTTETATVTPAIGENDGEDAGQSDDTNDKAVKSGSNENSDEDNKEIESNPSITATTGENGEESTKNENESHKVELQASTSQAKEEGVINISDERDGSAVAPTDKSSSQPPAHLLGELGVVMASNFMESSGQHSEQPHSDCRRSHDLREPQVSHRSSEAHDERQHTSHDHSLRCAQQIQSASSSQTSNLSLLAQRIESTTASPVSPTIITSLLQRLKSSSTSPKRESNYFDALSERIDEHRSVDPERMQQFQQLQQFQRNFASMQRPQATPPPRIPHPSQVSQSSFHAAKKATTEIVNRNMAQSLQSPNDSQLTETLMQTQSSAQSDDTVFPKTTSSKSINSTADLPCLSVKPDSTGVIPKTDVNSNLPNATEMHPRGKKSKKAAEEKPTRNAKIRDFLSKPADEERREKTMFQPLSSHRQNMGMKPNKNDYDESASKQHSREPGDPLPTFAIGANRANPEYPQFQRSSEDERDERDTIASTRGNISGKQHTVTVTSNARIEAEPERQYSNYQEDLLLWLVLGEKRIDTAHAGAQAGYHDLNITPKSKSPILRQGPGGRSSVTGHVATVFGCTGFLGRYTVQKIARTGAQVVTPYRDELERRHLKPMGDLGQIVPMEWDARNHQQIAECLRHSDVVYNLVGRDHETKNFNYDDVHVKAAADIASIAQQEGIERLIHVSHFNAAHDSPSAFYRAKQAGEDLVRENFDGPSIVRPTVMFGHEDRFLQQMAFWTIAYKLNKGQTRVKPVHVLDVAEALHKMMTLDPGHGDTYSLPGPKEYTYNEAIDVVSALTLKEHKAPSVPKALAKAVAKVMDKSLWWQTMSEDEVERRYIDDLPGIPAGHKSWNDLEMMPDIMEDVSIPYVRRFRSATTSNLPVESGDLRSSLFSNVDQMGKAKKLSKEEETRDKRRWMRWSSAATVKGIAFSDFAGSYINAGAEKLGAQRFWPTSGDMPLEIDKAEKVIRAFTTEGIAVDEPIGEEGRQGRRRVFRKIAPNVMASAKGIVVYTAMRSGMMPFGGAGGSGIVIARLPDGNWSAPSCICPNNATVGLLFGLDVYDVVLVLRSQKALDGFKGKANVTLGAELAVAAGPVGAGVSVESGVDKSPIWSYIRSKGFYVGTELMGQVFLDRFDENERFYYWPGLKSGQILAGKVRPPLEAEKLYRTLYEAETGIAQGQSLEYEATISEDVLTDLDLNENETLRLPPTPEQLDKFERQGYKDELDIEAEQKEREEILALPAPPRHPSILNYLARKQQGLALTEVTEDEESEKEEKDERSGKGEDEEVFDSSQATSKEDMLYRLREEELNRELEELDMDSDSDEEKDNKQDNQDTVDKVETTNIPPALPPRRPVAKPELPRRADRKSLSGNEKTSRSSTPPPSYNLQDKKHTPVDTRSTTEFSEIIIVNAAKFDDRLFWATFRHPPPTPNELNSDPQPISNKLEGPADRYYFFSIDSDLVYLSFSCDFGPLNIAHLYRFCVLVHDLLRDPDLIDRKLVLYTSTNPHNKANSALLMALYTLIVLKRSPSDAFHPIADIEFIPYRDAGRGRCDFHLSISDCLWGIYKSINFGLLRMDKFDLEEYEWSEKVENGDWNWLTPNFIAFASPVDPSYVRLIQARQKVGKSIKSERDDLPRKLPSSFTLLLDHFSQSDVKLIVRLNNPLYDPKEWHERSINHSDLYFDDGTNPSDEIVKTFIHMCDHIISKGGVIAVHCKAGLGRTGTLIGAYLIYKHGFTANEVIAFMRIMRPGSVVGPQQQYMYQKQFDWVRWGVIDAMRKEEEERKIERQLTNTTTVTSTPPLGSNDNGPSTPLPAASTSKAGMTETPAPVGQPRKTPGPSRVLDKKTVSSGSRPDANINLSSSPLRRPRVGRKRSSSMHSGMVGAKVAQEASNAMSREKEREREREAAKSTPPDSNSLKISSTAVTEKSSSDGSTKSASIPHNTSTSAASPAKIPIRVTTASPARQHQRVNTQSQTSAQTSLRPQPPKRTTTEVVETTANGSRIVPAKRGHLSPASSVSSAGSSMGRVARAVAADSWIVDSKKNSSWKVEAGGPVSPVKGGGASGGNKFAIVI</sequence>
<feature type="compositionally biased region" description="Polar residues" evidence="16">
    <location>
        <begin position="1008"/>
        <end position="1018"/>
    </location>
</feature>
<dbReference type="SUPFAM" id="SSF54001">
    <property type="entry name" value="Cysteine proteinases"/>
    <property type="match status" value="1"/>
</dbReference>
<protein>
    <recommendedName>
        <fullName evidence="5">protein-tyrosine-phosphatase</fullName>
        <ecNumber evidence="5">3.1.3.48</ecNumber>
    </recommendedName>
</protein>
<feature type="region of interest" description="Disordered" evidence="16">
    <location>
        <begin position="944"/>
        <end position="1140"/>
    </location>
</feature>
<keyword evidence="15" id="KW-0131">Cell cycle</keyword>
<evidence type="ECO:0000259" key="17">
    <source>
        <dbReference type="PROSITE" id="PS50054"/>
    </source>
</evidence>
<feature type="compositionally biased region" description="Polar residues" evidence="16">
    <location>
        <begin position="2907"/>
        <end position="2940"/>
    </location>
</feature>
<evidence type="ECO:0000256" key="6">
    <source>
        <dbReference type="ARBA" id="ARBA00022490"/>
    </source>
</evidence>
<feature type="compositionally biased region" description="Basic and acidic residues" evidence="16">
    <location>
        <begin position="1342"/>
        <end position="1370"/>
    </location>
</feature>
<feature type="compositionally biased region" description="Polar residues" evidence="16">
    <location>
        <begin position="2860"/>
        <end position="2876"/>
    </location>
</feature>
<feature type="region of interest" description="Disordered" evidence="16">
    <location>
        <begin position="1264"/>
        <end position="1303"/>
    </location>
</feature>
<evidence type="ECO:0000256" key="11">
    <source>
        <dbReference type="ARBA" id="ARBA00022801"/>
    </source>
</evidence>
<comment type="caution">
    <text evidence="20">The sequence shown here is derived from an EMBL/GenBank/DDBJ whole genome shotgun (WGS) entry which is preliminary data.</text>
</comment>
<dbReference type="FunFam" id="3.90.190.10:FF:000038">
    <property type="entry name" value="Tyrosine-protein phosphatase CDC14"/>
    <property type="match status" value="1"/>
</dbReference>
<dbReference type="SUPFAM" id="SSF52799">
    <property type="entry name" value="(Phosphotyrosine protein) phosphatases II"/>
    <property type="match status" value="2"/>
</dbReference>
<dbReference type="GO" id="GO:0019783">
    <property type="term" value="F:ubiquitin-like protein peptidase activity"/>
    <property type="evidence" value="ECO:0007669"/>
    <property type="project" value="UniProtKB-ARBA"/>
</dbReference>
<keyword evidence="8" id="KW-0132">Cell division</keyword>
<feature type="compositionally biased region" description="Polar residues" evidence="16">
    <location>
        <begin position="157"/>
        <end position="167"/>
    </location>
</feature>
<dbReference type="Pfam" id="PF14671">
    <property type="entry name" value="DSPn"/>
    <property type="match status" value="1"/>
</dbReference>
<dbReference type="InterPro" id="IPR000340">
    <property type="entry name" value="Dual-sp_phosphatase_cat-dom"/>
</dbReference>
<dbReference type="Pfam" id="PF02902">
    <property type="entry name" value="Peptidase_C48"/>
    <property type="match status" value="1"/>
</dbReference>
<feature type="compositionally biased region" description="Basic and acidic residues" evidence="16">
    <location>
        <begin position="953"/>
        <end position="963"/>
    </location>
</feature>
<feature type="compositionally biased region" description="Polar residues" evidence="16">
    <location>
        <begin position="2888"/>
        <end position="2897"/>
    </location>
</feature>
<dbReference type="SMART" id="SM00195">
    <property type="entry name" value="DSPc"/>
    <property type="match status" value="1"/>
</dbReference>
<feature type="compositionally biased region" description="Basic and acidic residues" evidence="16">
    <location>
        <begin position="2224"/>
        <end position="2234"/>
    </location>
</feature>
<dbReference type="InterPro" id="IPR029260">
    <property type="entry name" value="DSPn"/>
</dbReference>
<evidence type="ECO:0000256" key="8">
    <source>
        <dbReference type="ARBA" id="ARBA00022618"/>
    </source>
</evidence>
<feature type="domain" description="Tyrosine-protein phosphatase" evidence="17">
    <location>
        <begin position="2570"/>
        <end position="2722"/>
    </location>
</feature>
<dbReference type="PROSITE" id="PS00383">
    <property type="entry name" value="TYR_PHOSPHATASE_1"/>
    <property type="match status" value="1"/>
</dbReference>
<evidence type="ECO:0000259" key="18">
    <source>
        <dbReference type="PROSITE" id="PS50056"/>
    </source>
</evidence>
<dbReference type="Pfam" id="PF04366">
    <property type="entry name" value="Ysc84"/>
    <property type="match status" value="1"/>
</dbReference>
<dbReference type="Proteomes" id="UP000306954">
    <property type="component" value="Unassembled WGS sequence"/>
</dbReference>
<feature type="compositionally biased region" description="Basic and acidic residues" evidence="16">
    <location>
        <begin position="2309"/>
        <end position="2318"/>
    </location>
</feature>
<dbReference type="GO" id="GO:0005816">
    <property type="term" value="C:spindle pole body"/>
    <property type="evidence" value="ECO:0007669"/>
    <property type="project" value="UniProtKB-ARBA"/>
</dbReference>
<dbReference type="GO" id="GO:0005730">
    <property type="term" value="C:nucleolus"/>
    <property type="evidence" value="ECO:0007669"/>
    <property type="project" value="UniProtKB-ARBA"/>
</dbReference>
<feature type="compositionally biased region" description="Basic and acidic residues" evidence="16">
    <location>
        <begin position="691"/>
        <end position="718"/>
    </location>
</feature>
<dbReference type="InterPro" id="IPR016130">
    <property type="entry name" value="Tyr_Pase_AS"/>
</dbReference>
<dbReference type="GO" id="GO:0007096">
    <property type="term" value="P:regulation of exit from mitosis"/>
    <property type="evidence" value="ECO:0007669"/>
    <property type="project" value="UniProtKB-ARBA"/>
</dbReference>
<dbReference type="PROSITE" id="PS50600">
    <property type="entry name" value="ULP_PROTEASE"/>
    <property type="match status" value="1"/>
</dbReference>
<dbReference type="Pfam" id="PF01370">
    <property type="entry name" value="Epimerase"/>
    <property type="match status" value="1"/>
</dbReference>
<dbReference type="CDD" id="cd14499">
    <property type="entry name" value="CDC14_C"/>
    <property type="match status" value="1"/>
</dbReference>
<feature type="compositionally biased region" description="Polar residues" evidence="16">
    <location>
        <begin position="1438"/>
        <end position="1452"/>
    </location>
</feature>
<feature type="region of interest" description="Disordered" evidence="16">
    <location>
        <begin position="142"/>
        <end position="186"/>
    </location>
</feature>
<proteinExistence type="inferred from homology"/>
<evidence type="ECO:0000256" key="5">
    <source>
        <dbReference type="ARBA" id="ARBA00013064"/>
    </source>
</evidence>
<dbReference type="InterPro" id="IPR003653">
    <property type="entry name" value="Peptidase_C48_C"/>
</dbReference>
<evidence type="ECO:0000256" key="4">
    <source>
        <dbReference type="ARBA" id="ARBA00007315"/>
    </source>
</evidence>
<dbReference type="InterPro" id="IPR000387">
    <property type="entry name" value="Tyr_Pase_dom"/>
</dbReference>
<dbReference type="GO" id="GO:0004725">
    <property type="term" value="F:protein tyrosine phosphatase activity"/>
    <property type="evidence" value="ECO:0007669"/>
    <property type="project" value="UniProtKB-EC"/>
</dbReference>
<feature type="compositionally biased region" description="Basic and acidic residues" evidence="16">
    <location>
        <begin position="411"/>
        <end position="420"/>
    </location>
</feature>
<evidence type="ECO:0000256" key="3">
    <source>
        <dbReference type="ARBA" id="ARBA00005234"/>
    </source>
</evidence>
<feature type="region of interest" description="Disordered" evidence="16">
    <location>
        <begin position="2992"/>
        <end position="3014"/>
    </location>
</feature>
<dbReference type="GO" id="GO:0000278">
    <property type="term" value="P:mitotic cell cycle"/>
    <property type="evidence" value="ECO:0007669"/>
    <property type="project" value="UniProtKB-ARBA"/>
</dbReference>
<feature type="compositionally biased region" description="Basic and acidic residues" evidence="16">
    <location>
        <begin position="1094"/>
        <end position="1131"/>
    </location>
</feature>
<keyword evidence="13" id="KW-0539">Nucleus</keyword>
<feature type="region of interest" description="Disordered" evidence="16">
    <location>
        <begin position="663"/>
        <end position="764"/>
    </location>
</feature>
<keyword evidence="7" id="KW-0597">Phosphoprotein</keyword>
<feature type="region of interest" description="Disordered" evidence="16">
    <location>
        <begin position="2214"/>
        <end position="2252"/>
    </location>
</feature>
<dbReference type="GO" id="GO:0051321">
    <property type="term" value="P:meiotic cell cycle"/>
    <property type="evidence" value="ECO:0007669"/>
    <property type="project" value="UniProtKB-KW"/>
</dbReference>
<evidence type="ECO:0000256" key="9">
    <source>
        <dbReference type="ARBA" id="ARBA00022670"/>
    </source>
</evidence>
<dbReference type="PANTHER" id="PTHR12126">
    <property type="entry name" value="NADH-UBIQUINONE OXIDOREDUCTASE 39 KDA SUBUNIT-RELATED"/>
    <property type="match status" value="1"/>
</dbReference>
<feature type="region of interest" description="Disordered" evidence="16">
    <location>
        <begin position="375"/>
        <end position="519"/>
    </location>
</feature>
<dbReference type="CDD" id="cd17657">
    <property type="entry name" value="CDC14_N"/>
    <property type="match status" value="1"/>
</dbReference>
<keyword evidence="10" id="KW-0498">Mitosis</keyword>
<keyword evidence="12" id="KW-0904">Protein phosphatase</keyword>
<evidence type="ECO:0000256" key="10">
    <source>
        <dbReference type="ARBA" id="ARBA00022776"/>
    </source>
</evidence>
<feature type="region of interest" description="Disordered" evidence="16">
    <location>
        <begin position="2731"/>
        <end position="2940"/>
    </location>
</feature>
<feature type="compositionally biased region" description="Basic and acidic residues" evidence="16">
    <location>
        <begin position="168"/>
        <end position="183"/>
    </location>
</feature>
<feature type="region of interest" description="Disordered" evidence="16">
    <location>
        <begin position="1316"/>
        <end position="1452"/>
    </location>
</feature>
<comment type="similarity">
    <text evidence="3">Belongs to the peptidase C48 family.</text>
</comment>
<evidence type="ECO:0000313" key="21">
    <source>
        <dbReference type="Proteomes" id="UP000306954"/>
    </source>
</evidence>
<dbReference type="EC" id="3.1.3.48" evidence="5"/>
<feature type="compositionally biased region" description="Acidic residues" evidence="16">
    <location>
        <begin position="2266"/>
        <end position="2276"/>
    </location>
</feature>
<keyword evidence="14" id="KW-0469">Meiosis</keyword>
<dbReference type="InterPro" id="IPR003595">
    <property type="entry name" value="Tyr_Pase_cat"/>
</dbReference>